<comment type="caution">
    <text evidence="15">The sequence shown here is derived from an EMBL/GenBank/DDBJ whole genome shotgun (WGS) entry which is preliminary data.</text>
</comment>
<dbReference type="InterPro" id="IPR027417">
    <property type="entry name" value="P-loop_NTPase"/>
</dbReference>
<dbReference type="GO" id="GO:0016787">
    <property type="term" value="F:hydrolase activity"/>
    <property type="evidence" value="ECO:0007669"/>
    <property type="project" value="UniProtKB-UniRule"/>
</dbReference>
<evidence type="ECO:0000256" key="3">
    <source>
        <dbReference type="ARBA" id="ARBA00022801"/>
    </source>
</evidence>
<dbReference type="GO" id="GO:0000725">
    <property type="term" value="P:recombinational repair"/>
    <property type="evidence" value="ECO:0007669"/>
    <property type="project" value="TreeGrafter"/>
</dbReference>
<evidence type="ECO:0000256" key="10">
    <source>
        <dbReference type="ARBA" id="ARBA00048988"/>
    </source>
</evidence>
<dbReference type="Pfam" id="PF00580">
    <property type="entry name" value="UvrD-helicase"/>
    <property type="match status" value="1"/>
</dbReference>
<dbReference type="FunCoup" id="D6RM91">
    <property type="interactions" value="258"/>
</dbReference>
<dbReference type="OMA" id="HCANILI"/>
<evidence type="ECO:0000256" key="1">
    <source>
        <dbReference type="ARBA" id="ARBA00009922"/>
    </source>
</evidence>
<evidence type="ECO:0000256" key="9">
    <source>
        <dbReference type="ARBA" id="ARBA00034808"/>
    </source>
</evidence>
<feature type="compositionally biased region" description="Polar residues" evidence="12">
    <location>
        <begin position="793"/>
        <end position="809"/>
    </location>
</feature>
<dbReference type="AlphaFoldDB" id="D6RM91"/>
<dbReference type="InterPro" id="IPR000212">
    <property type="entry name" value="DNA_helicase_UvrD/REP"/>
</dbReference>
<name>D6RM91_COPC7</name>
<evidence type="ECO:0000256" key="4">
    <source>
        <dbReference type="ARBA" id="ARBA00022806"/>
    </source>
</evidence>
<organism evidence="15 16">
    <name type="scientific">Coprinopsis cinerea (strain Okayama-7 / 130 / ATCC MYA-4618 / FGSC 9003)</name>
    <name type="common">Inky cap fungus</name>
    <name type="synonym">Hormographiella aspergillata</name>
    <dbReference type="NCBI Taxonomy" id="240176"/>
    <lineage>
        <taxon>Eukaryota</taxon>
        <taxon>Fungi</taxon>
        <taxon>Dikarya</taxon>
        <taxon>Basidiomycota</taxon>
        <taxon>Agaricomycotina</taxon>
        <taxon>Agaricomycetes</taxon>
        <taxon>Agaricomycetidae</taxon>
        <taxon>Agaricales</taxon>
        <taxon>Agaricineae</taxon>
        <taxon>Psathyrellaceae</taxon>
        <taxon>Coprinopsis</taxon>
    </lineage>
</organism>
<dbReference type="RefSeq" id="XP_002911398.1">
    <property type="nucleotide sequence ID" value="XM_002911352.1"/>
</dbReference>
<dbReference type="GO" id="GO:0003677">
    <property type="term" value="F:DNA binding"/>
    <property type="evidence" value="ECO:0007669"/>
    <property type="project" value="UniProtKB-KW"/>
</dbReference>
<dbReference type="OrthoDB" id="1470711at2759"/>
<keyword evidence="3 11" id="KW-0378">Hydrolase</keyword>
<feature type="domain" description="UvrD-like helicase C-terminal" evidence="14">
    <location>
        <begin position="293"/>
        <end position="575"/>
    </location>
</feature>
<proteinExistence type="inferred from homology"/>
<dbReference type="InParanoid" id="D6RM91"/>
<dbReference type="PANTHER" id="PTHR11070:SF2">
    <property type="entry name" value="ATP-DEPENDENT DNA HELICASE SRS2"/>
    <property type="match status" value="1"/>
</dbReference>
<dbReference type="PANTHER" id="PTHR11070">
    <property type="entry name" value="UVRD / RECB / PCRA DNA HELICASE FAMILY MEMBER"/>
    <property type="match status" value="1"/>
</dbReference>
<feature type="compositionally biased region" description="Polar residues" evidence="12">
    <location>
        <begin position="734"/>
        <end position="756"/>
    </location>
</feature>
<comment type="catalytic activity">
    <reaction evidence="10">
        <text>ATP + H2O = ADP + phosphate + H(+)</text>
        <dbReference type="Rhea" id="RHEA:13065"/>
        <dbReference type="ChEBI" id="CHEBI:15377"/>
        <dbReference type="ChEBI" id="CHEBI:15378"/>
        <dbReference type="ChEBI" id="CHEBI:30616"/>
        <dbReference type="ChEBI" id="CHEBI:43474"/>
        <dbReference type="ChEBI" id="CHEBI:456216"/>
        <dbReference type="EC" id="5.6.2.4"/>
    </reaction>
</comment>
<evidence type="ECO:0000256" key="6">
    <source>
        <dbReference type="ARBA" id="ARBA00023125"/>
    </source>
</evidence>
<evidence type="ECO:0000256" key="7">
    <source>
        <dbReference type="ARBA" id="ARBA00023235"/>
    </source>
</evidence>
<dbReference type="eggNOG" id="KOG2108">
    <property type="taxonomic scope" value="Eukaryota"/>
</dbReference>
<comment type="catalytic activity">
    <reaction evidence="8">
        <text>Couples ATP hydrolysis with the unwinding of duplex DNA by translocating in the 3'-5' direction.</text>
        <dbReference type="EC" id="5.6.2.4"/>
    </reaction>
</comment>
<dbReference type="CDD" id="cd17932">
    <property type="entry name" value="DEXQc_UvrD"/>
    <property type="match status" value="1"/>
</dbReference>
<feature type="binding site" evidence="11">
    <location>
        <begin position="29"/>
        <end position="36"/>
    </location>
    <ligand>
        <name>ATP</name>
        <dbReference type="ChEBI" id="CHEBI:30616"/>
    </ligand>
</feature>
<reference evidence="15 16" key="1">
    <citation type="journal article" date="2010" name="Proc. Natl. Acad. Sci. U.S.A.">
        <title>Insights into evolution of multicellular fungi from the assembled chromosomes of the mushroom Coprinopsis cinerea (Coprinus cinereus).</title>
        <authorList>
            <person name="Stajich J.E."/>
            <person name="Wilke S.K."/>
            <person name="Ahren D."/>
            <person name="Au C.H."/>
            <person name="Birren B.W."/>
            <person name="Borodovsky M."/>
            <person name="Burns C."/>
            <person name="Canback B."/>
            <person name="Casselton L.A."/>
            <person name="Cheng C.K."/>
            <person name="Deng J."/>
            <person name="Dietrich F.S."/>
            <person name="Fargo D.C."/>
            <person name="Farman M.L."/>
            <person name="Gathman A.C."/>
            <person name="Goldberg J."/>
            <person name="Guigo R."/>
            <person name="Hoegger P.J."/>
            <person name="Hooker J.B."/>
            <person name="Huggins A."/>
            <person name="James T.Y."/>
            <person name="Kamada T."/>
            <person name="Kilaru S."/>
            <person name="Kodira C."/>
            <person name="Kues U."/>
            <person name="Kupfer D."/>
            <person name="Kwan H.S."/>
            <person name="Lomsadze A."/>
            <person name="Li W."/>
            <person name="Lilly W.W."/>
            <person name="Ma L.J."/>
            <person name="Mackey A.J."/>
            <person name="Manning G."/>
            <person name="Martin F."/>
            <person name="Muraguchi H."/>
            <person name="Natvig D.O."/>
            <person name="Palmerini H."/>
            <person name="Ramesh M.A."/>
            <person name="Rehmeyer C.J."/>
            <person name="Roe B.A."/>
            <person name="Shenoy N."/>
            <person name="Stanke M."/>
            <person name="Ter-Hovhannisyan V."/>
            <person name="Tunlid A."/>
            <person name="Velagapudi R."/>
            <person name="Vision T.J."/>
            <person name="Zeng Q."/>
            <person name="Zolan M.E."/>
            <person name="Pukkila P.J."/>
        </authorList>
    </citation>
    <scope>NUCLEOTIDE SEQUENCE [LARGE SCALE GENOMIC DNA]</scope>
    <source>
        <strain evidence="16">Okayama-7 / 130 / ATCC MYA-4618 / FGSC 9003</strain>
    </source>
</reference>
<gene>
    <name evidence="15" type="ORF">CC1G_14395</name>
</gene>
<dbReference type="KEGG" id="cci:CC1G_14395"/>
<keyword evidence="2 11" id="KW-0547">Nucleotide-binding</keyword>
<keyword evidence="4 11" id="KW-0347">Helicase</keyword>
<evidence type="ECO:0000256" key="2">
    <source>
        <dbReference type="ARBA" id="ARBA00022741"/>
    </source>
</evidence>
<evidence type="ECO:0000313" key="16">
    <source>
        <dbReference type="Proteomes" id="UP000001861"/>
    </source>
</evidence>
<dbReference type="Proteomes" id="UP000001861">
    <property type="component" value="Unassembled WGS sequence"/>
</dbReference>
<evidence type="ECO:0000256" key="8">
    <source>
        <dbReference type="ARBA" id="ARBA00034617"/>
    </source>
</evidence>
<dbReference type="GO" id="GO:0043138">
    <property type="term" value="F:3'-5' DNA helicase activity"/>
    <property type="evidence" value="ECO:0007669"/>
    <property type="project" value="UniProtKB-EC"/>
</dbReference>
<dbReference type="PROSITE" id="PS51198">
    <property type="entry name" value="UVRD_HELICASE_ATP_BIND"/>
    <property type="match status" value="1"/>
</dbReference>
<keyword evidence="16" id="KW-1185">Reference proteome</keyword>
<keyword evidence="5 11" id="KW-0067">ATP-binding</keyword>
<dbReference type="GO" id="GO:0005524">
    <property type="term" value="F:ATP binding"/>
    <property type="evidence" value="ECO:0007669"/>
    <property type="project" value="UniProtKB-UniRule"/>
</dbReference>
<feature type="compositionally biased region" description="Low complexity" evidence="12">
    <location>
        <begin position="775"/>
        <end position="792"/>
    </location>
</feature>
<dbReference type="InterPro" id="IPR014016">
    <property type="entry name" value="UvrD-like_ATP-bd"/>
</dbReference>
<dbReference type="GO" id="GO:0005634">
    <property type="term" value="C:nucleus"/>
    <property type="evidence" value="ECO:0007669"/>
    <property type="project" value="TreeGrafter"/>
</dbReference>
<accession>D6RM91</accession>
<dbReference type="InterPro" id="IPR013986">
    <property type="entry name" value="DExx_box_DNA_helicase_dom_sf"/>
</dbReference>
<evidence type="ECO:0000256" key="12">
    <source>
        <dbReference type="SAM" id="MobiDB-lite"/>
    </source>
</evidence>
<evidence type="ECO:0000256" key="5">
    <source>
        <dbReference type="ARBA" id="ARBA00022840"/>
    </source>
</evidence>
<dbReference type="Gene3D" id="1.10.10.160">
    <property type="match status" value="1"/>
</dbReference>
<dbReference type="EC" id="5.6.2.4" evidence="9"/>
<dbReference type="GeneID" id="9378420"/>
<dbReference type="VEuPathDB" id="FungiDB:CC1G_14395"/>
<feature type="domain" description="UvrD-like helicase ATP-binding" evidence="13">
    <location>
        <begin position="8"/>
        <end position="298"/>
    </location>
</feature>
<dbReference type="STRING" id="240176.D6RM91"/>
<dbReference type="EMBL" id="AACS02000004">
    <property type="protein sequence ID" value="EFI27904.1"/>
    <property type="molecule type" value="Genomic_DNA"/>
</dbReference>
<comment type="similarity">
    <text evidence="1">Belongs to the helicase family. UvrD subfamily.</text>
</comment>
<dbReference type="Gene3D" id="3.40.50.300">
    <property type="entry name" value="P-loop containing nucleotide triphosphate hydrolases"/>
    <property type="match status" value="2"/>
</dbReference>
<dbReference type="Pfam" id="PF13361">
    <property type="entry name" value="UvrD_C"/>
    <property type="match status" value="1"/>
</dbReference>
<dbReference type="PROSITE" id="PS51217">
    <property type="entry name" value="UVRD_HELICASE_CTER"/>
    <property type="match status" value="1"/>
</dbReference>
<feature type="compositionally biased region" description="Polar residues" evidence="12">
    <location>
        <begin position="765"/>
        <end position="774"/>
    </location>
</feature>
<dbReference type="SUPFAM" id="SSF52540">
    <property type="entry name" value="P-loop containing nucleoside triphosphate hydrolases"/>
    <property type="match status" value="1"/>
</dbReference>
<sequence length="966" mass="107717">MQGDLLKGLNSAQLKAATYPPNTSLQILAGPGSGKTRVLTTRIAHLITNCHLPPNSICAVTFTNKAANEMKERLTKLLGKERTAQLKLGTFHSLCARFLRKYSKQVSVPDNFTVCDAGESKKMITSILKEYSDTMAHRGLSLEPSACASMISKAKSRGQSAKDYLSDALIKSSSKETDEPATLEVLVGKVYQGYEAALRRINALDFDDLLIYGVKLFTTHKECVLWCRHILVDEFQDTNVTQYELMLAIGTARCVTIVGDPDQSIYGWRSAEVKNLEKMRTDFPNTFQIFLEENYRSTASILEASLAIRINKSLYTAHPSGITPILYQVNDENEESRFIAIEIKRLVANMGGILRWGDFSILLRYNALSRNLEKAFQNERIPCRILGGHKFFERLEVKDLLAYLQLIDNPIFGPAFIRVVNVPGRGIGEKTLNDLTKRAEDSGKSYLELLEGIYDMRLTDQKPSVRKKIAPFVHVIRTLRAFQYEEHLKKTQQDWETRWENVKELISFAKEIEEQMAKDREAARASGVIDELEVEDTTPLRQFLQASMLSSEGDNESEEDANDKVTITTCHSAKGLEWPVVFIPSADSSTYPFIRSEDEDEERRLLYVACTRAKSMLYLTRTTSRKVAGDVKQKQLSKFIANILDKNHKDGKRATFIQHLPHFEEEDREIISSVLGRPTPEDNKVQEMLGEFLRLGREVPYNIVWRPASQNDPSPQPSVQHSHMQFPQQTFDATFTRPTFNPEPTFSRPSFNTSMPSLYRPNVVTPFSTNEQGRATNSAPAPAPKPKSSTSKQGQETQKAPSNMMTNWLGQKPKSKNQSSTVTPSVAGPSRQYHTNKPKSHASSLPSHPVQPPTSIPPTSVSSSKPERPPTSTSSSLRTNASLPSNTVTTISKTPLQMVSNQPRPTVTPANPPPALNITNYQASNRPTAVASGTLAATGVKRRLGVGRATAGYSNKKFKPPVASTS</sequence>
<feature type="region of interest" description="Disordered" evidence="12">
    <location>
        <begin position="734"/>
        <end position="887"/>
    </location>
</feature>
<dbReference type="Gene3D" id="1.10.486.10">
    <property type="entry name" value="PCRA, domain 4"/>
    <property type="match status" value="1"/>
</dbReference>
<evidence type="ECO:0000256" key="11">
    <source>
        <dbReference type="PROSITE-ProRule" id="PRU00560"/>
    </source>
</evidence>
<evidence type="ECO:0000259" key="13">
    <source>
        <dbReference type="PROSITE" id="PS51198"/>
    </source>
</evidence>
<evidence type="ECO:0000259" key="14">
    <source>
        <dbReference type="PROSITE" id="PS51217"/>
    </source>
</evidence>
<keyword evidence="7" id="KW-0413">Isomerase</keyword>
<keyword evidence="6" id="KW-0238">DNA-binding</keyword>
<dbReference type="InterPro" id="IPR014017">
    <property type="entry name" value="DNA_helicase_UvrD-like_C"/>
</dbReference>
<protein>
    <recommendedName>
        <fullName evidence="9">DNA 3'-5' helicase</fullName>
        <ecNumber evidence="9">5.6.2.4</ecNumber>
    </recommendedName>
</protein>
<dbReference type="HOGENOM" id="CLU_004585_4_1_1"/>
<evidence type="ECO:0000313" key="15">
    <source>
        <dbReference type="EMBL" id="EFI27904.1"/>
    </source>
</evidence>
<feature type="compositionally biased region" description="Low complexity" evidence="12">
    <location>
        <begin position="857"/>
        <end position="879"/>
    </location>
</feature>